<feature type="transmembrane region" description="Helical" evidence="1">
    <location>
        <begin position="293"/>
        <end position="313"/>
    </location>
</feature>
<keyword evidence="1" id="KW-0812">Transmembrane</keyword>
<feature type="transmembrane region" description="Helical" evidence="1">
    <location>
        <begin position="186"/>
        <end position="206"/>
    </location>
</feature>
<gene>
    <name evidence="2" type="ORF">ITP53_52220</name>
</gene>
<organism evidence="2 3">
    <name type="scientific">Nonomuraea cypriaca</name>
    <dbReference type="NCBI Taxonomy" id="1187855"/>
    <lineage>
        <taxon>Bacteria</taxon>
        <taxon>Bacillati</taxon>
        <taxon>Actinomycetota</taxon>
        <taxon>Actinomycetes</taxon>
        <taxon>Streptosporangiales</taxon>
        <taxon>Streptosporangiaceae</taxon>
        <taxon>Nonomuraea</taxon>
    </lineage>
</organism>
<evidence type="ECO:0000313" key="3">
    <source>
        <dbReference type="Proteomes" id="UP000605361"/>
    </source>
</evidence>
<accession>A0A931ALP2</accession>
<reference evidence="2" key="1">
    <citation type="submission" date="2020-11" db="EMBL/GenBank/DDBJ databases">
        <title>Whole-genome analyses of Nonomuraea sp. K274.</title>
        <authorList>
            <person name="Veyisoglu A."/>
        </authorList>
    </citation>
    <scope>NUCLEOTIDE SEQUENCE</scope>
    <source>
        <strain evidence="2">K274</strain>
    </source>
</reference>
<comment type="caution">
    <text evidence="2">The sequence shown here is derived from an EMBL/GenBank/DDBJ whole genome shotgun (WGS) entry which is preliminary data.</text>
</comment>
<dbReference type="AlphaFoldDB" id="A0A931ALP2"/>
<sequence>MIWVTWRQHRAQILVTAGFLALLGLLMLVSAVEAKMYVAGHAPPGCPGPAVACADVEVALGRRYDTVYTVFGWLPLVLPALIGAFWGAPLLGREYERGTHRLAWTQSVPVWRWLAVKLSVLGGAIVAGGLLLSLMVSLWRPVFREGIDSSFGNIGVFNMVGVSPPAWWLFAFALGTAAGTFFRRTLPAMALVLAGVAATMSVLFGLSDHYAEPARTELTGTVTMADPDVRLVSASWVAPSGREVAEPGAASGCPRRVDPGRSSRNAEAWQQCLFGKGYRYAVYYHPPSRFWRFQWTEAGILVVAAAALGGLTVHRTVRHTA</sequence>
<keyword evidence="1" id="KW-0472">Membrane</keyword>
<protein>
    <submittedName>
        <fullName evidence="2">ABC transporter permease</fullName>
    </submittedName>
</protein>
<keyword evidence="1" id="KW-1133">Transmembrane helix</keyword>
<feature type="transmembrane region" description="Helical" evidence="1">
    <location>
        <begin position="70"/>
        <end position="92"/>
    </location>
</feature>
<proteinExistence type="predicted"/>
<dbReference type="RefSeq" id="WP_195902938.1">
    <property type="nucleotide sequence ID" value="NZ_JADOGI010000357.1"/>
</dbReference>
<feature type="transmembrane region" description="Helical" evidence="1">
    <location>
        <begin position="113"/>
        <end position="139"/>
    </location>
</feature>
<feature type="transmembrane region" description="Helical" evidence="1">
    <location>
        <begin position="151"/>
        <end position="174"/>
    </location>
</feature>
<dbReference type="Proteomes" id="UP000605361">
    <property type="component" value="Unassembled WGS sequence"/>
</dbReference>
<dbReference type="EMBL" id="JADOGI010000357">
    <property type="protein sequence ID" value="MBF8194100.1"/>
    <property type="molecule type" value="Genomic_DNA"/>
</dbReference>
<evidence type="ECO:0000256" key="1">
    <source>
        <dbReference type="SAM" id="Phobius"/>
    </source>
</evidence>
<name>A0A931ALP2_9ACTN</name>
<keyword evidence="3" id="KW-1185">Reference proteome</keyword>
<evidence type="ECO:0000313" key="2">
    <source>
        <dbReference type="EMBL" id="MBF8194100.1"/>
    </source>
</evidence>